<sequence>MLNWLKHKDYPDFWNEYHKNFNSKTAHTLTTTRFVIFDTETTGLNTQTDRILSIGAIGLTGNVIDITDSFEMYITQDTFNPETVKIHGILKQGHITKVSEKEAIQLFLEYIKDSILVAHHTRFDLTMINNALARLQLPKLKNKTLDTEILFKKTKLCNQHNQRYSLDKLCNIFNIAMHDRHTASGDAYITSLIFLKIIALLKKERKITLKDLFFGQNRRGLL</sequence>
<dbReference type="GO" id="GO:0008408">
    <property type="term" value="F:3'-5' exonuclease activity"/>
    <property type="evidence" value="ECO:0007669"/>
    <property type="project" value="TreeGrafter"/>
</dbReference>
<protein>
    <submittedName>
        <fullName evidence="4">3'-5' exonuclease</fullName>
    </submittedName>
</protein>
<dbReference type="OrthoDB" id="9803913at2"/>
<name>A0A504J6W0_9FLAO</name>
<dbReference type="Proteomes" id="UP000315540">
    <property type="component" value="Unassembled WGS sequence"/>
</dbReference>
<feature type="domain" description="Exonuclease" evidence="3">
    <location>
        <begin position="33"/>
        <end position="203"/>
    </location>
</feature>
<evidence type="ECO:0000256" key="2">
    <source>
        <dbReference type="ARBA" id="ARBA00026073"/>
    </source>
</evidence>
<dbReference type="GO" id="GO:0045004">
    <property type="term" value="P:DNA replication proofreading"/>
    <property type="evidence" value="ECO:0007669"/>
    <property type="project" value="TreeGrafter"/>
</dbReference>
<dbReference type="SMART" id="SM00479">
    <property type="entry name" value="EXOIII"/>
    <property type="match status" value="1"/>
</dbReference>
<gene>
    <name evidence="4" type="ORF">FHK87_23865</name>
</gene>
<dbReference type="SUPFAM" id="SSF53098">
    <property type="entry name" value="Ribonuclease H-like"/>
    <property type="match status" value="1"/>
</dbReference>
<proteinExistence type="predicted"/>
<dbReference type="InterPro" id="IPR012337">
    <property type="entry name" value="RNaseH-like_sf"/>
</dbReference>
<evidence type="ECO:0000313" key="5">
    <source>
        <dbReference type="Proteomes" id="UP000315540"/>
    </source>
</evidence>
<dbReference type="InterPro" id="IPR006054">
    <property type="entry name" value="DnaQ"/>
</dbReference>
<comment type="subunit">
    <text evidence="2">DNA polymerase III contains a core (composed of alpha, epsilon and theta chains) that associates with a tau subunit. This core dimerizes to form the POLIII' complex. PolIII' associates with the gamma complex (composed of gamma, delta, delta', psi and chi chains) and with the beta chain to form the complete DNA polymerase III complex.</text>
</comment>
<dbReference type="RefSeq" id="WP_140597392.1">
    <property type="nucleotide sequence ID" value="NZ_VFWZ01000009.1"/>
</dbReference>
<dbReference type="CDD" id="cd06127">
    <property type="entry name" value="DEDDh"/>
    <property type="match status" value="1"/>
</dbReference>
<dbReference type="InterPro" id="IPR013520">
    <property type="entry name" value="Ribonucl_H"/>
</dbReference>
<keyword evidence="4" id="KW-0540">Nuclease</keyword>
<dbReference type="GO" id="GO:0005829">
    <property type="term" value="C:cytosol"/>
    <property type="evidence" value="ECO:0007669"/>
    <property type="project" value="TreeGrafter"/>
</dbReference>
<dbReference type="EMBL" id="VFWZ01000009">
    <property type="protein sequence ID" value="TPN82460.1"/>
    <property type="molecule type" value="Genomic_DNA"/>
</dbReference>
<dbReference type="Pfam" id="PF00929">
    <property type="entry name" value="RNase_T"/>
    <property type="match status" value="1"/>
</dbReference>
<keyword evidence="5" id="KW-1185">Reference proteome</keyword>
<dbReference type="PANTHER" id="PTHR30231:SF41">
    <property type="entry name" value="DNA POLYMERASE III SUBUNIT EPSILON"/>
    <property type="match status" value="1"/>
</dbReference>
<organism evidence="4 5">
    <name type="scientific">Aquimarina algicola</name>
    <dbReference type="NCBI Taxonomy" id="2589995"/>
    <lineage>
        <taxon>Bacteria</taxon>
        <taxon>Pseudomonadati</taxon>
        <taxon>Bacteroidota</taxon>
        <taxon>Flavobacteriia</taxon>
        <taxon>Flavobacteriales</taxon>
        <taxon>Flavobacteriaceae</taxon>
        <taxon>Aquimarina</taxon>
    </lineage>
</organism>
<evidence type="ECO:0000256" key="1">
    <source>
        <dbReference type="ARBA" id="ARBA00025483"/>
    </source>
</evidence>
<reference evidence="4 5" key="1">
    <citation type="submission" date="2019-06" db="EMBL/GenBank/DDBJ databases">
        <authorList>
            <person name="Meng X."/>
        </authorList>
    </citation>
    <scope>NUCLEOTIDE SEQUENCE [LARGE SCALE GENOMIC DNA]</scope>
    <source>
        <strain evidence="4 5">M625</strain>
    </source>
</reference>
<keyword evidence="4" id="KW-0378">Hydrolase</keyword>
<dbReference type="PANTHER" id="PTHR30231">
    <property type="entry name" value="DNA POLYMERASE III SUBUNIT EPSILON"/>
    <property type="match status" value="1"/>
</dbReference>
<accession>A0A504J6W0</accession>
<keyword evidence="4" id="KW-0269">Exonuclease</keyword>
<comment type="caution">
    <text evidence="4">The sequence shown here is derived from an EMBL/GenBank/DDBJ whole genome shotgun (WGS) entry which is preliminary data.</text>
</comment>
<comment type="function">
    <text evidence="1">DNA polymerase III is a complex, multichain enzyme responsible for most of the replicative synthesis in bacteria. The epsilon subunit contain the editing function and is a proofreading 3'-5' exonuclease.</text>
</comment>
<dbReference type="Gene3D" id="3.30.420.10">
    <property type="entry name" value="Ribonuclease H-like superfamily/Ribonuclease H"/>
    <property type="match status" value="1"/>
</dbReference>
<dbReference type="FunFam" id="3.30.420.10:FF:000045">
    <property type="entry name" value="3'-5' exonuclease DinG"/>
    <property type="match status" value="1"/>
</dbReference>
<evidence type="ECO:0000313" key="4">
    <source>
        <dbReference type="EMBL" id="TPN82460.1"/>
    </source>
</evidence>
<dbReference type="GO" id="GO:0003677">
    <property type="term" value="F:DNA binding"/>
    <property type="evidence" value="ECO:0007669"/>
    <property type="project" value="InterPro"/>
</dbReference>
<dbReference type="NCBIfam" id="TIGR00573">
    <property type="entry name" value="dnaq"/>
    <property type="match status" value="1"/>
</dbReference>
<dbReference type="GO" id="GO:0003887">
    <property type="term" value="F:DNA-directed DNA polymerase activity"/>
    <property type="evidence" value="ECO:0007669"/>
    <property type="project" value="InterPro"/>
</dbReference>
<dbReference type="InterPro" id="IPR036397">
    <property type="entry name" value="RNaseH_sf"/>
</dbReference>
<dbReference type="AlphaFoldDB" id="A0A504J6W0"/>
<evidence type="ECO:0000259" key="3">
    <source>
        <dbReference type="SMART" id="SM00479"/>
    </source>
</evidence>